<reference evidence="2" key="1">
    <citation type="submission" date="2017-08" db="EMBL/GenBank/DDBJ databases">
        <title>Direct submision.</title>
        <authorList>
            <person name="Kim S.-J."/>
            <person name="Rhee S.-K."/>
        </authorList>
    </citation>
    <scope>NUCLEOTIDE SEQUENCE [LARGE SCALE GENOMIC DNA]</scope>
    <source>
        <strain evidence="2">GI5</strain>
    </source>
</reference>
<sequence>MGLMRYLLTGLLLAVILSGCGMEPLPHRITELSATDFPSTSPASDELDVVFLGTGGVYLRSADNAILGDPFFSNPPISDWVLLRPLQVREDIIDRYLPPLEQLQGILVAHVHHDHAMDVPYIASKAPPHVGVYGSNTLRNSLFSQIAPQRLIALNEMAAGQPDDGREQSGQWVYLNQQLRLLPVFSGHAPHLMGKVFNSDQITQPLAQVPQTVLDWQSGQALSFVIDFMEDDTPIFRVFYQSSAAEAPHGVPPAWLLQDGKAVDLALLGIANHGRLQNFPLGVLEALQPKHVMILHWDRFWDEYTQSETLPAPGLKLAALADKLNSALPADVPVYLPGRGAHLRLKESP</sequence>
<proteinExistence type="predicted"/>
<dbReference type="EMBL" id="CP022684">
    <property type="protein sequence ID" value="AUM11862.1"/>
    <property type="molecule type" value="Genomic_DNA"/>
</dbReference>
<dbReference type="Gene3D" id="3.60.15.10">
    <property type="entry name" value="Ribonuclease Z/Hydroxyacylglutathione hydrolase-like"/>
    <property type="match status" value="1"/>
</dbReference>
<dbReference type="Proteomes" id="UP000235116">
    <property type="component" value="Chromosome"/>
</dbReference>
<evidence type="ECO:0000313" key="1">
    <source>
        <dbReference type="EMBL" id="AUM11862.1"/>
    </source>
</evidence>
<organism evidence="1 2">
    <name type="scientific">Ketobacter alkanivorans</name>
    <dbReference type="NCBI Taxonomy" id="1917421"/>
    <lineage>
        <taxon>Bacteria</taxon>
        <taxon>Pseudomonadati</taxon>
        <taxon>Pseudomonadota</taxon>
        <taxon>Gammaproteobacteria</taxon>
        <taxon>Pseudomonadales</taxon>
        <taxon>Ketobacteraceae</taxon>
        <taxon>Ketobacter</taxon>
    </lineage>
</organism>
<gene>
    <name evidence="1" type="ORF">Kalk_05230</name>
</gene>
<evidence type="ECO:0000313" key="2">
    <source>
        <dbReference type="Proteomes" id="UP000235116"/>
    </source>
</evidence>
<dbReference type="PROSITE" id="PS51257">
    <property type="entry name" value="PROKAR_LIPOPROTEIN"/>
    <property type="match status" value="1"/>
</dbReference>
<evidence type="ECO:0008006" key="3">
    <source>
        <dbReference type="Google" id="ProtNLM"/>
    </source>
</evidence>
<dbReference type="SUPFAM" id="SSF56281">
    <property type="entry name" value="Metallo-hydrolase/oxidoreductase"/>
    <property type="match status" value="1"/>
</dbReference>
<accession>A0A2K9LHV3</accession>
<name>A0A2K9LHV3_9GAMM</name>
<dbReference type="KEGG" id="kak:Kalk_05230"/>
<dbReference type="InterPro" id="IPR036866">
    <property type="entry name" value="RibonucZ/Hydroxyglut_hydro"/>
</dbReference>
<keyword evidence="2" id="KW-1185">Reference proteome</keyword>
<dbReference type="OrthoDB" id="9789133at2"/>
<dbReference type="RefSeq" id="WP_101893200.1">
    <property type="nucleotide sequence ID" value="NZ_CP022684.1"/>
</dbReference>
<dbReference type="AlphaFoldDB" id="A0A2K9LHV3"/>
<protein>
    <recommendedName>
        <fullName evidence="3">Metallo-beta-lactamase domain-containing protein</fullName>
    </recommendedName>
</protein>